<evidence type="ECO:0000313" key="3">
    <source>
        <dbReference type="RefSeq" id="XP_025032410.1"/>
    </source>
</evidence>
<dbReference type="GO" id="GO:0032039">
    <property type="term" value="C:integrator complex"/>
    <property type="evidence" value="ECO:0007669"/>
    <property type="project" value="TreeGrafter"/>
</dbReference>
<feature type="non-terminal residue" evidence="3">
    <location>
        <position position="160"/>
    </location>
</feature>
<name>A0A9F5IVL5_PYTBI</name>
<evidence type="ECO:0000313" key="2">
    <source>
        <dbReference type="Proteomes" id="UP000695026"/>
    </source>
</evidence>
<keyword evidence="2" id="KW-1185">Reference proteome</keyword>
<sequence>MADFSAAYLRCQLLLIKALQEKLWNVAAPLYVKQNALASAAARQIMEETYKMEFMYSNVEHRQVVIIHHMRLQAKALQLIVTVRTARGVEPLGICEKFLQEVDCFQRCFISELPHMQGSFVDKLLDLMPRLVTSKPSEVVKILRVTLRQSNFLCLPLPEK</sequence>
<proteinExistence type="predicted"/>
<dbReference type="InterPro" id="IPR056235">
    <property type="entry name" value="INTS4_8HBD"/>
</dbReference>
<dbReference type="Pfam" id="PF24493">
    <property type="entry name" value="INTS4_8HBD"/>
    <property type="match status" value="1"/>
</dbReference>
<gene>
    <name evidence="3" type="primary">LOC112542838</name>
</gene>
<dbReference type="PANTHER" id="PTHR20938:SF0">
    <property type="entry name" value="INTEGRATOR COMPLEX SUBUNIT 4"/>
    <property type="match status" value="1"/>
</dbReference>
<dbReference type="GO" id="GO:0016180">
    <property type="term" value="P:snRNA processing"/>
    <property type="evidence" value="ECO:0007669"/>
    <property type="project" value="TreeGrafter"/>
</dbReference>
<dbReference type="KEGG" id="pbi:112542838"/>
<accession>A0A9F5IVL5</accession>
<dbReference type="GeneID" id="112542838"/>
<protein>
    <submittedName>
        <fullName evidence="3">Integrator complex subunit 4-like</fullName>
    </submittedName>
</protein>
<dbReference type="PANTHER" id="PTHR20938">
    <property type="entry name" value="INTEGRATOR COMPLEX SUBUNIT 4"/>
    <property type="match status" value="1"/>
</dbReference>
<feature type="domain" description="INTS4 8 helical bundle" evidence="1">
    <location>
        <begin position="1"/>
        <end position="158"/>
    </location>
</feature>
<dbReference type="OrthoDB" id="18190at2759"/>
<dbReference type="RefSeq" id="XP_025032410.1">
    <property type="nucleotide sequence ID" value="XM_025176642.1"/>
</dbReference>
<dbReference type="Proteomes" id="UP000695026">
    <property type="component" value="Unplaced"/>
</dbReference>
<reference evidence="3" key="1">
    <citation type="submission" date="2025-08" db="UniProtKB">
        <authorList>
            <consortium name="RefSeq"/>
        </authorList>
    </citation>
    <scope>IDENTIFICATION</scope>
    <source>
        <tissue evidence="3">Liver</tissue>
    </source>
</reference>
<evidence type="ECO:0000259" key="1">
    <source>
        <dbReference type="Pfam" id="PF24493"/>
    </source>
</evidence>
<dbReference type="AlphaFoldDB" id="A0A9F5IVL5"/>
<organism evidence="2 3">
    <name type="scientific">Python bivittatus</name>
    <name type="common">Burmese python</name>
    <name type="synonym">Python molurus bivittatus</name>
    <dbReference type="NCBI Taxonomy" id="176946"/>
    <lineage>
        <taxon>Eukaryota</taxon>
        <taxon>Metazoa</taxon>
        <taxon>Chordata</taxon>
        <taxon>Craniata</taxon>
        <taxon>Vertebrata</taxon>
        <taxon>Euteleostomi</taxon>
        <taxon>Lepidosauria</taxon>
        <taxon>Squamata</taxon>
        <taxon>Bifurcata</taxon>
        <taxon>Unidentata</taxon>
        <taxon>Episquamata</taxon>
        <taxon>Toxicofera</taxon>
        <taxon>Serpentes</taxon>
        <taxon>Henophidia</taxon>
        <taxon>Pythonidae</taxon>
        <taxon>Python</taxon>
    </lineage>
</organism>